<keyword evidence="6" id="KW-0812">Transmembrane</keyword>
<dbReference type="Proteomes" id="UP001597106">
    <property type="component" value="Unassembled WGS sequence"/>
</dbReference>
<dbReference type="EMBL" id="JBHTJW010000002">
    <property type="protein sequence ID" value="MFD0930335.1"/>
    <property type="molecule type" value="Genomic_DNA"/>
</dbReference>
<name>A0ABW3GMH1_9PROT</name>
<evidence type="ECO:0000256" key="2">
    <source>
        <dbReference type="ARBA" id="ARBA00012438"/>
    </source>
</evidence>
<comment type="catalytic activity">
    <reaction evidence="1">
        <text>ATP + protein L-histidine = ADP + protein N-phospho-L-histidine.</text>
        <dbReference type="EC" id="2.7.13.3"/>
    </reaction>
</comment>
<dbReference type="RefSeq" id="WP_379076618.1">
    <property type="nucleotide sequence ID" value="NZ_JBHTJW010000002.1"/>
</dbReference>
<evidence type="ECO:0000256" key="6">
    <source>
        <dbReference type="SAM" id="Phobius"/>
    </source>
</evidence>
<dbReference type="InterPro" id="IPR000700">
    <property type="entry name" value="PAS-assoc_C"/>
</dbReference>
<dbReference type="Pfam" id="PF00989">
    <property type="entry name" value="PAS"/>
    <property type="match status" value="1"/>
</dbReference>
<gene>
    <name evidence="9" type="ORF">ACFQ1T_11165</name>
</gene>
<keyword evidence="4" id="KW-0808">Transferase</keyword>
<keyword evidence="5" id="KW-0418">Kinase</keyword>
<dbReference type="SUPFAM" id="SSF55785">
    <property type="entry name" value="PYP-like sensor domain (PAS domain)"/>
    <property type="match status" value="3"/>
</dbReference>
<proteinExistence type="predicted"/>
<evidence type="ECO:0000256" key="4">
    <source>
        <dbReference type="ARBA" id="ARBA00022679"/>
    </source>
</evidence>
<dbReference type="InterPro" id="IPR035965">
    <property type="entry name" value="PAS-like_dom_sf"/>
</dbReference>
<dbReference type="PROSITE" id="PS50112">
    <property type="entry name" value="PAS"/>
    <property type="match status" value="2"/>
</dbReference>
<dbReference type="Gene3D" id="3.30.450.20">
    <property type="entry name" value="PAS domain"/>
    <property type="match status" value="3"/>
</dbReference>
<dbReference type="Pfam" id="PF08447">
    <property type="entry name" value="PAS_3"/>
    <property type="match status" value="1"/>
</dbReference>
<feature type="transmembrane region" description="Helical" evidence="6">
    <location>
        <begin position="36"/>
        <end position="56"/>
    </location>
</feature>
<evidence type="ECO:0000256" key="1">
    <source>
        <dbReference type="ARBA" id="ARBA00000085"/>
    </source>
</evidence>
<protein>
    <recommendedName>
        <fullName evidence="2">histidine kinase</fullName>
        <ecNumber evidence="2">2.7.13.3</ecNumber>
    </recommendedName>
</protein>
<evidence type="ECO:0000313" key="10">
    <source>
        <dbReference type="Proteomes" id="UP001597106"/>
    </source>
</evidence>
<evidence type="ECO:0000259" key="7">
    <source>
        <dbReference type="PROSITE" id="PS50112"/>
    </source>
</evidence>
<dbReference type="InterPro" id="IPR001610">
    <property type="entry name" value="PAC"/>
</dbReference>
<evidence type="ECO:0000313" key="9">
    <source>
        <dbReference type="EMBL" id="MFD0930335.1"/>
    </source>
</evidence>
<reference evidence="10" key="1">
    <citation type="journal article" date="2019" name="Int. J. Syst. Evol. Microbiol.">
        <title>The Global Catalogue of Microorganisms (GCM) 10K type strain sequencing project: providing services to taxonomists for standard genome sequencing and annotation.</title>
        <authorList>
            <consortium name="The Broad Institute Genomics Platform"/>
            <consortium name="The Broad Institute Genome Sequencing Center for Infectious Disease"/>
            <person name="Wu L."/>
            <person name="Ma J."/>
        </authorList>
    </citation>
    <scope>NUCLEOTIDE SEQUENCE [LARGE SCALE GENOMIC DNA]</scope>
    <source>
        <strain evidence="10">CCUG 59685</strain>
    </source>
</reference>
<evidence type="ECO:0000256" key="5">
    <source>
        <dbReference type="ARBA" id="ARBA00022777"/>
    </source>
</evidence>
<keyword evidence="6" id="KW-1133">Transmembrane helix</keyword>
<dbReference type="EC" id="2.7.13.3" evidence="2"/>
<feature type="domain" description="PAS" evidence="7">
    <location>
        <begin position="197"/>
        <end position="267"/>
    </location>
</feature>
<keyword evidence="6" id="KW-0472">Membrane</keyword>
<organism evidence="9 10">
    <name type="scientific">Methylophilus glucosoxydans</name>
    <dbReference type="NCBI Taxonomy" id="752553"/>
    <lineage>
        <taxon>Bacteria</taxon>
        <taxon>Pseudomonadati</taxon>
        <taxon>Pseudomonadota</taxon>
        <taxon>Betaproteobacteria</taxon>
        <taxon>Nitrosomonadales</taxon>
        <taxon>Methylophilaceae</taxon>
        <taxon>Methylophilus</taxon>
    </lineage>
</organism>
<sequence>MSLFVFSTLILSVIFFIVFNAWWVSGASFNTHLSALMIAATTALTSLLLIAIYPIFRKHYTRHPKPSMDHSVTWANDVSSNLSTPAAVIDGYIVKFANKAFLMEIGMLSMQEQVVGMPLTNIIHPGDHQLLASLFAKTTATQDKKNHLRIRLLCLDGSILPTHVSISPIQEDSRSVVNLLQFSSSLSQKMVESSELENSIHEQLINHIEQIVFYLKVNQEIIFLNHSWESMLGYKVQECLNKTLLTFVHPEDKPLAEARITSLIQGKRNKTVVEFRLIARNGDSHWVELRAKNTTAYKGERSSIIGTLTDISQMKLTESTKRSHRHLLNALINNTPGMIYRCKNDKNWSFEFVSEGAVDITGYEPYEMIGNPNFSYAQIIHPEDRNIAWDHVQEKIRHQQKFQLLYRIYTRSGAVKWVLEQGKGVFSSAGELLALEGFITDVAQEDGSQAIQRLQKYFM</sequence>
<dbReference type="PANTHER" id="PTHR43304">
    <property type="entry name" value="PHYTOCHROME-LIKE PROTEIN CPH1"/>
    <property type="match status" value="1"/>
</dbReference>
<dbReference type="InterPro" id="IPR013655">
    <property type="entry name" value="PAS_fold_3"/>
</dbReference>
<accession>A0ABW3GMH1</accession>
<feature type="domain" description="PAC" evidence="8">
    <location>
        <begin position="271"/>
        <end position="323"/>
    </location>
</feature>
<dbReference type="InterPro" id="IPR000014">
    <property type="entry name" value="PAS"/>
</dbReference>
<dbReference type="Pfam" id="PF13426">
    <property type="entry name" value="PAS_9"/>
    <property type="match status" value="1"/>
</dbReference>
<dbReference type="PROSITE" id="PS50113">
    <property type="entry name" value="PAC"/>
    <property type="match status" value="1"/>
</dbReference>
<dbReference type="SMART" id="SM00091">
    <property type="entry name" value="PAS"/>
    <property type="match status" value="3"/>
</dbReference>
<keyword evidence="10" id="KW-1185">Reference proteome</keyword>
<dbReference type="InterPro" id="IPR013767">
    <property type="entry name" value="PAS_fold"/>
</dbReference>
<dbReference type="CDD" id="cd00130">
    <property type="entry name" value="PAS"/>
    <property type="match status" value="3"/>
</dbReference>
<dbReference type="InterPro" id="IPR052162">
    <property type="entry name" value="Sensor_kinase/Photoreceptor"/>
</dbReference>
<dbReference type="NCBIfam" id="TIGR00229">
    <property type="entry name" value="sensory_box"/>
    <property type="match status" value="2"/>
</dbReference>
<evidence type="ECO:0000259" key="8">
    <source>
        <dbReference type="PROSITE" id="PS50113"/>
    </source>
</evidence>
<feature type="domain" description="PAS" evidence="7">
    <location>
        <begin position="324"/>
        <end position="399"/>
    </location>
</feature>
<evidence type="ECO:0000256" key="3">
    <source>
        <dbReference type="ARBA" id="ARBA00022553"/>
    </source>
</evidence>
<dbReference type="PANTHER" id="PTHR43304:SF1">
    <property type="entry name" value="PAC DOMAIN-CONTAINING PROTEIN"/>
    <property type="match status" value="1"/>
</dbReference>
<dbReference type="SMART" id="SM00086">
    <property type="entry name" value="PAC"/>
    <property type="match status" value="3"/>
</dbReference>
<keyword evidence="3" id="KW-0597">Phosphoprotein</keyword>
<comment type="caution">
    <text evidence="9">The sequence shown here is derived from an EMBL/GenBank/DDBJ whole genome shotgun (WGS) entry which is preliminary data.</text>
</comment>